<evidence type="ECO:0000313" key="5">
    <source>
        <dbReference type="Proteomes" id="UP000187486"/>
    </source>
</evidence>
<dbReference type="InterPro" id="IPR002347">
    <property type="entry name" value="SDR_fam"/>
</dbReference>
<dbReference type="SUPFAM" id="SSF51735">
    <property type="entry name" value="NAD(P)-binding Rossmann-fold domains"/>
    <property type="match status" value="1"/>
</dbReference>
<dbReference type="PANTHER" id="PTHR43669:SF3">
    <property type="entry name" value="ALCOHOL DEHYDROGENASE, PUTATIVE (AFU_ORTHOLOGUE AFUA_3G03445)-RELATED"/>
    <property type="match status" value="1"/>
</dbReference>
<dbReference type="Proteomes" id="UP000187486">
    <property type="component" value="Unassembled WGS sequence"/>
</dbReference>
<evidence type="ECO:0000313" key="4">
    <source>
        <dbReference type="EMBL" id="OLZ46367.1"/>
    </source>
</evidence>
<reference evidence="4 5" key="1">
    <citation type="submission" date="2016-01" db="EMBL/GenBank/DDBJ databases">
        <title>Amycolatopsis coloradensis genome sequencing and assembly.</title>
        <authorList>
            <person name="Mayilraj S."/>
        </authorList>
    </citation>
    <scope>NUCLEOTIDE SEQUENCE [LARGE SCALE GENOMIC DNA]</scope>
    <source>
        <strain evidence="4 5">DSM 44225</strain>
    </source>
</reference>
<name>A0A1R0KJS4_9PSEU</name>
<dbReference type="PRINTS" id="PR00081">
    <property type="entry name" value="GDHRDH"/>
</dbReference>
<sequence length="247" mass="25433">MNEFSGKNAVITGGGSGMGFAMAELLIDRGARVAITGRSQATLDKARERLGENAITVRGDVASLSDLDALAGRVKSELGTVEALFVNAGIARSLPFESMTAEVYDELFAVNVKGAYFTVQKLAPLLSPGAGVVLTTSVANTIGMPGTSAYAAGKAALRSMARTLATELLPRGIRVNAVSPGPIDTGIVLEGMTEAEFEQFKAALIADNPMGRFGTPGEIARAAAFLAFDATFSTGVELVVDGGATQL</sequence>
<accession>A0A1R0KJS4</accession>
<keyword evidence="2" id="KW-0560">Oxidoreductase</keyword>
<evidence type="ECO:0000259" key="3">
    <source>
        <dbReference type="SMART" id="SM00822"/>
    </source>
</evidence>
<keyword evidence="5" id="KW-1185">Reference proteome</keyword>
<dbReference type="STRING" id="76021.BS329_29395"/>
<proteinExistence type="inferred from homology"/>
<dbReference type="SMART" id="SM00822">
    <property type="entry name" value="PKS_KR"/>
    <property type="match status" value="1"/>
</dbReference>
<gene>
    <name evidence="4" type="ORF">BS329_29395</name>
</gene>
<dbReference type="CDD" id="cd05233">
    <property type="entry name" value="SDR_c"/>
    <property type="match status" value="1"/>
</dbReference>
<organism evidence="4 5">
    <name type="scientific">Amycolatopsis coloradensis</name>
    <dbReference type="NCBI Taxonomy" id="76021"/>
    <lineage>
        <taxon>Bacteria</taxon>
        <taxon>Bacillati</taxon>
        <taxon>Actinomycetota</taxon>
        <taxon>Actinomycetes</taxon>
        <taxon>Pseudonocardiales</taxon>
        <taxon>Pseudonocardiaceae</taxon>
        <taxon>Amycolatopsis</taxon>
    </lineage>
</organism>
<evidence type="ECO:0000256" key="2">
    <source>
        <dbReference type="ARBA" id="ARBA00023002"/>
    </source>
</evidence>
<dbReference type="AlphaFoldDB" id="A0A1R0KJS4"/>
<dbReference type="RefSeq" id="WP_076164634.1">
    <property type="nucleotide sequence ID" value="NZ_JBEZVB010000029.1"/>
</dbReference>
<dbReference type="InterPro" id="IPR020904">
    <property type="entry name" value="Sc_DH/Rdtase_CS"/>
</dbReference>
<dbReference type="FunFam" id="3.40.50.720:FF:000084">
    <property type="entry name" value="Short-chain dehydrogenase reductase"/>
    <property type="match status" value="1"/>
</dbReference>
<dbReference type="OrthoDB" id="9803333at2"/>
<feature type="domain" description="Ketoreductase" evidence="3">
    <location>
        <begin position="7"/>
        <end position="181"/>
    </location>
</feature>
<comment type="caution">
    <text evidence="4">The sequence shown here is derived from an EMBL/GenBank/DDBJ whole genome shotgun (WGS) entry which is preliminary data.</text>
</comment>
<dbReference type="PANTHER" id="PTHR43669">
    <property type="entry name" value="5-KETO-D-GLUCONATE 5-REDUCTASE"/>
    <property type="match status" value="1"/>
</dbReference>
<dbReference type="Gene3D" id="3.40.50.720">
    <property type="entry name" value="NAD(P)-binding Rossmann-like Domain"/>
    <property type="match status" value="1"/>
</dbReference>
<comment type="similarity">
    <text evidence="1">Belongs to the short-chain dehydrogenases/reductases (SDR) family.</text>
</comment>
<dbReference type="PROSITE" id="PS00061">
    <property type="entry name" value="ADH_SHORT"/>
    <property type="match status" value="1"/>
</dbReference>
<dbReference type="InterPro" id="IPR036291">
    <property type="entry name" value="NAD(P)-bd_dom_sf"/>
</dbReference>
<dbReference type="EMBL" id="MQUQ01000017">
    <property type="protein sequence ID" value="OLZ46367.1"/>
    <property type="molecule type" value="Genomic_DNA"/>
</dbReference>
<protein>
    <submittedName>
        <fullName evidence="4">Short-chain dehydrogenase</fullName>
    </submittedName>
</protein>
<evidence type="ECO:0000256" key="1">
    <source>
        <dbReference type="ARBA" id="ARBA00006484"/>
    </source>
</evidence>
<dbReference type="Pfam" id="PF13561">
    <property type="entry name" value="adh_short_C2"/>
    <property type="match status" value="1"/>
</dbReference>
<dbReference type="InterPro" id="IPR057326">
    <property type="entry name" value="KR_dom"/>
</dbReference>
<dbReference type="GO" id="GO:0016491">
    <property type="term" value="F:oxidoreductase activity"/>
    <property type="evidence" value="ECO:0007669"/>
    <property type="project" value="UniProtKB-KW"/>
</dbReference>